<protein>
    <recommendedName>
        <fullName evidence="3">SIR2-like domain-containing protein</fullName>
    </recommendedName>
</protein>
<evidence type="ECO:0000313" key="2">
    <source>
        <dbReference type="Proteomes" id="UP000592820"/>
    </source>
</evidence>
<evidence type="ECO:0008006" key="3">
    <source>
        <dbReference type="Google" id="ProtNLM"/>
    </source>
</evidence>
<evidence type="ECO:0000313" key="1">
    <source>
        <dbReference type="EMBL" id="MBB5400563.1"/>
    </source>
</evidence>
<sequence>MLDPLISLAFSMQSNKGAYALLLGSGVSRSSQIPTGWEIVLELIRKVAALSGERCEPDPAAWYTEKFGEQPDYGKLLDMVAKTPSERQQLLRPYFEPSTDEQSQGVKMPTKAHRAIAKLALGGYIRVIVTTNFDRLMERALDEAGVAPTVLSASDHLDGAVPLAHMKCCVVKVHGDYLDTRIRNTPTELATYDPRMDAFLARLFDEFGLVTCGWSAEWDTALRANIERAPSRRYSMFWASRGTPGHAARELIALRAGQTLPIEDADRFFDDLQTKIESIEEFSKPHPLSKDIAVASAKRFLSEPQYRIRFSDLVDNLATDLASKLRDGPFGDTMSNPSVEAVTSRIRHYDALTSPLVAVAAVIGRWGTSEAARALRRARERIDAVKRQDGYTFWAAYQHYPTTLLTYAALLGASLGDNLVAMSSLFEGEIRHRGYDVPVAEALPPAYFVEDGYEKLLEGFQQHRMPVSHWMHRTLWAEVGHDFTSQSEFDIHFDWVEIMSALACQHVRAKTEKSEFGGWFPPGRYNFRLKSREQVLARVDGNLDKFGDESPYAISALFGSNATECRAAVSSLKAFVTKPRWG</sequence>
<dbReference type="EMBL" id="JACHDE010000003">
    <property type="protein sequence ID" value="MBB5400563.1"/>
    <property type="molecule type" value="Genomic_DNA"/>
</dbReference>
<dbReference type="RefSeq" id="WP_184226223.1">
    <property type="nucleotide sequence ID" value="NZ_JACHDE010000003.1"/>
</dbReference>
<dbReference type="Pfam" id="PF13289">
    <property type="entry name" value="SIR2_2"/>
    <property type="match status" value="1"/>
</dbReference>
<dbReference type="AlphaFoldDB" id="A0A7W8L614"/>
<comment type="caution">
    <text evidence="1">The sequence shown here is derived from an EMBL/GenBank/DDBJ whole genome shotgun (WGS) entry which is preliminary data.</text>
</comment>
<proteinExistence type="predicted"/>
<dbReference type="InterPro" id="IPR029035">
    <property type="entry name" value="DHS-like_NAD/FAD-binding_dom"/>
</dbReference>
<organism evidence="1 2">
    <name type="scientific">Paraburkholderia youngii</name>
    <dbReference type="NCBI Taxonomy" id="2782701"/>
    <lineage>
        <taxon>Bacteria</taxon>
        <taxon>Pseudomonadati</taxon>
        <taxon>Pseudomonadota</taxon>
        <taxon>Betaproteobacteria</taxon>
        <taxon>Burkholderiales</taxon>
        <taxon>Burkholderiaceae</taxon>
        <taxon>Paraburkholderia</taxon>
    </lineage>
</organism>
<accession>A0A7W8L614</accession>
<reference evidence="1 2" key="1">
    <citation type="submission" date="2020-08" db="EMBL/GenBank/DDBJ databases">
        <title>Genomic Encyclopedia of Type Strains, Phase IV (KMG-V): Genome sequencing to study the core and pangenomes of soil and plant-associated prokaryotes.</title>
        <authorList>
            <person name="Whitman W."/>
        </authorList>
    </citation>
    <scope>NUCLEOTIDE SEQUENCE [LARGE SCALE GENOMIC DNA]</scope>
    <source>
        <strain evidence="1 2">JPY162</strain>
    </source>
</reference>
<dbReference type="Gene3D" id="3.40.50.1220">
    <property type="entry name" value="TPP-binding domain"/>
    <property type="match status" value="1"/>
</dbReference>
<name>A0A7W8L614_9BURK</name>
<dbReference type="Proteomes" id="UP000592820">
    <property type="component" value="Unassembled WGS sequence"/>
</dbReference>
<gene>
    <name evidence="1" type="ORF">HDG41_002612</name>
</gene>
<dbReference type="SUPFAM" id="SSF52467">
    <property type="entry name" value="DHS-like NAD/FAD-binding domain"/>
    <property type="match status" value="1"/>
</dbReference>